<evidence type="ECO:0000313" key="2">
    <source>
        <dbReference type="EMBL" id="TKW22330.1"/>
    </source>
</evidence>
<dbReference type="Proteomes" id="UP000298652">
    <property type="component" value="Chromosome 4"/>
</dbReference>
<accession>A0A4U6UZZ1</accession>
<dbReference type="PANTHER" id="PTHR34996">
    <property type="entry name" value="OS06G0327400 PROTEIN"/>
    <property type="match status" value="1"/>
</dbReference>
<sequence length="208" mass="22186">MVRQASCHGRNPGMRRGRWGMRVRTGGGGVRLGLLLRLRVRLSGVVGLILRSVEELRRRPGGRCSSAPRSPVPARCRHGHRRPERDQSSFYAEAIADCLEFIKSRSSYCPVNGGRRGLLSWLLPRAPSLPSAAGRLHASQPSLSCAASSPALAATSPLLAVTSLLVTSPPAGRPPSRRRPPPHRACAGLLPIAPAPASSSPTELAQPR</sequence>
<gene>
    <name evidence="2" type="ORF">SEVIR_4G221500v2</name>
</gene>
<reference evidence="2" key="1">
    <citation type="submission" date="2019-03" db="EMBL/GenBank/DDBJ databases">
        <title>WGS assembly of Setaria viridis.</title>
        <authorList>
            <person name="Huang P."/>
            <person name="Jenkins J."/>
            <person name="Grimwood J."/>
            <person name="Barry K."/>
            <person name="Healey A."/>
            <person name="Mamidi S."/>
            <person name="Sreedasyam A."/>
            <person name="Shu S."/>
            <person name="Feldman M."/>
            <person name="Wu J."/>
            <person name="Yu Y."/>
            <person name="Chen C."/>
            <person name="Johnson J."/>
            <person name="Rokhsar D."/>
            <person name="Baxter I."/>
            <person name="Schmutz J."/>
            <person name="Brutnell T."/>
            <person name="Kellogg E."/>
        </authorList>
    </citation>
    <scope>NUCLEOTIDE SEQUENCE [LARGE SCALE GENOMIC DNA]</scope>
</reference>
<dbReference type="Gramene" id="TKW22330">
    <property type="protein sequence ID" value="TKW22330"/>
    <property type="gene ID" value="SEVIR_4G221500v2"/>
</dbReference>
<proteinExistence type="predicted"/>
<dbReference type="EMBL" id="CM016555">
    <property type="protein sequence ID" value="TKW22330.1"/>
    <property type="molecule type" value="Genomic_DNA"/>
</dbReference>
<name>A0A4U6UZZ1_SETVI</name>
<keyword evidence="3" id="KW-1185">Reference proteome</keyword>
<protein>
    <submittedName>
        <fullName evidence="2">Uncharacterized protein</fullName>
    </submittedName>
</protein>
<feature type="region of interest" description="Disordered" evidence="1">
    <location>
        <begin position="60"/>
        <end position="83"/>
    </location>
</feature>
<evidence type="ECO:0000313" key="3">
    <source>
        <dbReference type="Proteomes" id="UP000298652"/>
    </source>
</evidence>
<organism evidence="2 3">
    <name type="scientific">Setaria viridis</name>
    <name type="common">Green bristlegrass</name>
    <name type="synonym">Setaria italica subsp. viridis</name>
    <dbReference type="NCBI Taxonomy" id="4556"/>
    <lineage>
        <taxon>Eukaryota</taxon>
        <taxon>Viridiplantae</taxon>
        <taxon>Streptophyta</taxon>
        <taxon>Embryophyta</taxon>
        <taxon>Tracheophyta</taxon>
        <taxon>Spermatophyta</taxon>
        <taxon>Magnoliopsida</taxon>
        <taxon>Liliopsida</taxon>
        <taxon>Poales</taxon>
        <taxon>Poaceae</taxon>
        <taxon>PACMAD clade</taxon>
        <taxon>Panicoideae</taxon>
        <taxon>Panicodae</taxon>
        <taxon>Paniceae</taxon>
        <taxon>Cenchrinae</taxon>
        <taxon>Setaria</taxon>
    </lineage>
</organism>
<dbReference type="PANTHER" id="PTHR34996:SF7">
    <property type="match status" value="1"/>
</dbReference>
<feature type="region of interest" description="Disordered" evidence="1">
    <location>
        <begin position="167"/>
        <end position="208"/>
    </location>
</feature>
<evidence type="ECO:0000256" key="1">
    <source>
        <dbReference type="SAM" id="MobiDB-lite"/>
    </source>
</evidence>
<dbReference type="AlphaFoldDB" id="A0A4U6UZZ1"/>